<protein>
    <recommendedName>
        <fullName evidence="3">DUF354 domain-containing protein</fullName>
    </recommendedName>
</protein>
<dbReference type="RefSeq" id="WP_110129645.1">
    <property type="nucleotide sequence ID" value="NZ_QHJQ01000001.1"/>
</dbReference>
<gene>
    <name evidence="1" type="ORF">DDZ13_01450</name>
</gene>
<dbReference type="SUPFAM" id="SSF53756">
    <property type="entry name" value="UDP-Glycosyltransferase/glycogen phosphorylase"/>
    <property type="match status" value="1"/>
</dbReference>
<dbReference type="Pfam" id="PF04007">
    <property type="entry name" value="DUF354"/>
    <property type="match status" value="1"/>
</dbReference>
<dbReference type="Proteomes" id="UP000247099">
    <property type="component" value="Unassembled WGS sequence"/>
</dbReference>
<sequence>MRILIETHHPSDIHFWKYVVRQLMAQGHTVKLLSRDRDVMKQLLTAYDWIPSEIITSMSGNNKIPLLEMLGRQFKVASAIRKFNPDVVVSLFGSYTQSAKLLGKRNLIFTDSEFQHFNHRIAHPFADLVYTPECFWKDLGKKHRRYRGYHELAFLHPKYFTPRPEVLEKLGVAEGGYLMLRLSAWNTLHDIGQSGLGDLAYKFVEEWKDRYRIFIVPEEGKCDPRLRDYIFKLPPDWFHDALYYARLVLTEGASTASEAACMGVPTVYVNSTEHRGYLDELETKFGLAHCYAEGAPGIEKARTLLNEEATLQRKRLEEAREKMLTHNEDVTEFAVKAITGQTA</sequence>
<evidence type="ECO:0000313" key="1">
    <source>
        <dbReference type="EMBL" id="PXA05566.1"/>
    </source>
</evidence>
<reference evidence="1 2" key="1">
    <citation type="submission" date="2018-05" db="EMBL/GenBank/DDBJ databases">
        <title>Coraliomargarita sinensis sp. nov., isolated from a marine solar saltern.</title>
        <authorList>
            <person name="Zhou L.Y."/>
        </authorList>
    </citation>
    <scope>NUCLEOTIDE SEQUENCE [LARGE SCALE GENOMIC DNA]</scope>
    <source>
        <strain evidence="1 2">WN38</strain>
    </source>
</reference>
<dbReference type="InterPro" id="IPR007152">
    <property type="entry name" value="DUF354"/>
</dbReference>
<keyword evidence="2" id="KW-1185">Reference proteome</keyword>
<evidence type="ECO:0000313" key="2">
    <source>
        <dbReference type="Proteomes" id="UP000247099"/>
    </source>
</evidence>
<accession>A0A317ZJ01</accession>
<comment type="caution">
    <text evidence="1">The sequence shown here is derived from an EMBL/GenBank/DDBJ whole genome shotgun (WGS) entry which is preliminary data.</text>
</comment>
<dbReference type="PANTHER" id="PTHR39662:SF1">
    <property type="entry name" value="DUF354 DOMAIN-CONTAINING PROTEIN"/>
    <property type="match status" value="1"/>
</dbReference>
<dbReference type="PANTHER" id="PTHR39662">
    <property type="entry name" value="DUF354 DOMAIN-CONTAINING PROTEIN-RELATED"/>
    <property type="match status" value="1"/>
</dbReference>
<organism evidence="1 2">
    <name type="scientific">Coraliomargarita sinensis</name>
    <dbReference type="NCBI Taxonomy" id="2174842"/>
    <lineage>
        <taxon>Bacteria</taxon>
        <taxon>Pseudomonadati</taxon>
        <taxon>Verrucomicrobiota</taxon>
        <taxon>Opitutia</taxon>
        <taxon>Puniceicoccales</taxon>
        <taxon>Coraliomargaritaceae</taxon>
        <taxon>Coraliomargarita</taxon>
    </lineage>
</organism>
<dbReference type="AlphaFoldDB" id="A0A317ZJ01"/>
<proteinExistence type="predicted"/>
<dbReference type="InParanoid" id="A0A317ZJ01"/>
<dbReference type="PIRSF" id="PIRSF005357">
    <property type="entry name" value="UCP005357"/>
    <property type="match status" value="1"/>
</dbReference>
<dbReference type="EMBL" id="QHJQ01000001">
    <property type="protein sequence ID" value="PXA05566.1"/>
    <property type="molecule type" value="Genomic_DNA"/>
</dbReference>
<evidence type="ECO:0008006" key="3">
    <source>
        <dbReference type="Google" id="ProtNLM"/>
    </source>
</evidence>
<dbReference type="OrthoDB" id="7058268at2"/>
<name>A0A317ZJ01_9BACT</name>